<dbReference type="InterPro" id="IPR001387">
    <property type="entry name" value="Cro/C1-type_HTH"/>
</dbReference>
<dbReference type="AlphaFoldDB" id="A0A4E0QM81"/>
<comment type="caution">
    <text evidence="4">The sequence shown here is derived from an EMBL/GenBank/DDBJ whole genome shotgun (WGS) entry which is preliminary data.</text>
</comment>
<protein>
    <recommendedName>
        <fullName evidence="3">HTH cro/C1-type domain-containing protein</fullName>
    </recommendedName>
</protein>
<evidence type="ECO:0000259" key="3">
    <source>
        <dbReference type="PROSITE" id="PS50943"/>
    </source>
</evidence>
<dbReference type="PROSITE" id="PS50943">
    <property type="entry name" value="HTH_CROC1"/>
    <property type="match status" value="1"/>
</dbReference>
<dbReference type="Gene3D" id="1.10.260.40">
    <property type="entry name" value="lambda repressor-like DNA-binding domains"/>
    <property type="match status" value="1"/>
</dbReference>
<dbReference type="GO" id="GO:0003677">
    <property type="term" value="F:DNA binding"/>
    <property type="evidence" value="ECO:0007669"/>
    <property type="project" value="UniProtKB-KW"/>
</dbReference>
<dbReference type="CDD" id="cd00093">
    <property type="entry name" value="HTH_XRE"/>
    <property type="match status" value="1"/>
</dbReference>
<sequence length="151" mass="17674">MEIYEKLKILKLIRSSKSWTQEEMANKLGISPQAYAKIEQGKTDVHFSRLQQIADVMEIDLSKLLGLDEKNIFFTGEQTGVTQCQTCDNWHVNSSSTEPTEYKHELEKAHLMIEQREKEIDYLKQEIAMLKQQNSDFRDIINLLKKLEKPE</sequence>
<organism evidence="4 5">
    <name type="scientific">Candidatus Thiomargarita nelsonii</name>
    <dbReference type="NCBI Taxonomy" id="1003181"/>
    <lineage>
        <taxon>Bacteria</taxon>
        <taxon>Pseudomonadati</taxon>
        <taxon>Pseudomonadota</taxon>
        <taxon>Gammaproteobacteria</taxon>
        <taxon>Thiotrichales</taxon>
        <taxon>Thiotrichaceae</taxon>
        <taxon>Thiomargarita</taxon>
    </lineage>
</organism>
<evidence type="ECO:0000313" key="4">
    <source>
        <dbReference type="EMBL" id="TGO02489.1"/>
    </source>
</evidence>
<evidence type="ECO:0000256" key="2">
    <source>
        <dbReference type="SAM" id="Coils"/>
    </source>
</evidence>
<keyword evidence="5" id="KW-1185">Reference proteome</keyword>
<feature type="coiled-coil region" evidence="2">
    <location>
        <begin position="106"/>
        <end position="133"/>
    </location>
</feature>
<dbReference type="PANTHER" id="PTHR46558:SF14">
    <property type="entry name" value="HTH-TYPE TRANSCRIPTIONAL REGULATOR ANSR"/>
    <property type="match status" value="1"/>
</dbReference>
<dbReference type="SMART" id="SM00530">
    <property type="entry name" value="HTH_XRE"/>
    <property type="match status" value="1"/>
</dbReference>
<gene>
    <name evidence="4" type="ORF">PN36_24160</name>
</gene>
<dbReference type="PANTHER" id="PTHR46558">
    <property type="entry name" value="TRACRIPTIONAL REGULATORY PROTEIN-RELATED-RELATED"/>
    <property type="match status" value="1"/>
</dbReference>
<dbReference type="InterPro" id="IPR010982">
    <property type="entry name" value="Lambda_DNA-bd_dom_sf"/>
</dbReference>
<dbReference type="EMBL" id="JSZA02000124">
    <property type="protein sequence ID" value="TGO02489.1"/>
    <property type="molecule type" value="Genomic_DNA"/>
</dbReference>
<accession>A0A4E0QM81</accession>
<dbReference type="SUPFAM" id="SSF47413">
    <property type="entry name" value="lambda repressor-like DNA-binding domains"/>
    <property type="match status" value="1"/>
</dbReference>
<dbReference type="Proteomes" id="UP000030428">
    <property type="component" value="Unassembled WGS sequence"/>
</dbReference>
<keyword evidence="1" id="KW-0238">DNA-binding</keyword>
<evidence type="ECO:0000313" key="5">
    <source>
        <dbReference type="Proteomes" id="UP000030428"/>
    </source>
</evidence>
<evidence type="ECO:0000256" key="1">
    <source>
        <dbReference type="ARBA" id="ARBA00023125"/>
    </source>
</evidence>
<reference evidence="4 5" key="1">
    <citation type="journal article" date="2016" name="Front. Microbiol.">
        <title>Single-Cell (Meta-)Genomics of a Dimorphic Candidatus Thiomargarita nelsonii Reveals Genomic Plasticity.</title>
        <authorList>
            <person name="Flood B.E."/>
            <person name="Fliss P."/>
            <person name="Jones D.S."/>
            <person name="Dick G.J."/>
            <person name="Jain S."/>
            <person name="Kaster A.K."/>
            <person name="Winkel M."/>
            <person name="Mussmann M."/>
            <person name="Bailey J."/>
        </authorList>
    </citation>
    <scope>NUCLEOTIDE SEQUENCE [LARGE SCALE GENOMIC DNA]</scope>
    <source>
        <strain evidence="4">Hydrate Ridge</strain>
    </source>
</reference>
<dbReference type="Pfam" id="PF01381">
    <property type="entry name" value="HTH_3"/>
    <property type="match status" value="1"/>
</dbReference>
<feature type="domain" description="HTH cro/C1-type" evidence="3">
    <location>
        <begin position="10"/>
        <end position="64"/>
    </location>
</feature>
<proteinExistence type="predicted"/>
<keyword evidence="2" id="KW-0175">Coiled coil</keyword>
<name>A0A4E0QM81_9GAMM</name>